<dbReference type="EMBL" id="PVTD01000001">
    <property type="protein sequence ID" value="PRY26180.1"/>
    <property type="molecule type" value="Genomic_DNA"/>
</dbReference>
<keyword evidence="2" id="KW-0732">Signal</keyword>
<dbReference type="AlphaFoldDB" id="A0A2T0RYE7"/>
<evidence type="ECO:0000313" key="3">
    <source>
        <dbReference type="EMBL" id="PRY26180.1"/>
    </source>
</evidence>
<feature type="chain" id="PRO_5015419424" evidence="2">
    <location>
        <begin position="20"/>
        <end position="122"/>
    </location>
</feature>
<dbReference type="RefSeq" id="WP_106202981.1">
    <property type="nucleotide sequence ID" value="NZ_PVTD01000001.1"/>
</dbReference>
<protein>
    <submittedName>
        <fullName evidence="3">Uncharacterized protein</fullName>
    </submittedName>
</protein>
<proteinExistence type="predicted"/>
<sequence length="122" mass="12635">MQRRHLLFATLLASVPLMGCETSTGASGRTTAVQVGTPAGSVAVASPVNSGPGTNAGAEQLRAQLTFDLRWAGVPDACIAQLSTSTLAQVKGLTSKSARSSRETLQRRQRIRTAAAKDCPGL</sequence>
<reference evidence="3 4" key="1">
    <citation type="submission" date="2018-03" db="EMBL/GenBank/DDBJ databases">
        <title>Genomic Encyclopedia of Archaeal and Bacterial Type Strains, Phase II (KMG-II): from individual species to whole genera.</title>
        <authorList>
            <person name="Goeker M."/>
        </authorList>
    </citation>
    <scope>NUCLEOTIDE SEQUENCE [LARGE SCALE GENOMIC DNA]</scope>
    <source>
        <strain evidence="3 4">DSM 29328</strain>
    </source>
</reference>
<dbReference type="Proteomes" id="UP000239480">
    <property type="component" value="Unassembled WGS sequence"/>
</dbReference>
<feature type="region of interest" description="Disordered" evidence="1">
    <location>
        <begin position="91"/>
        <end position="122"/>
    </location>
</feature>
<evidence type="ECO:0000313" key="4">
    <source>
        <dbReference type="Proteomes" id="UP000239480"/>
    </source>
</evidence>
<accession>A0A2T0RYE7</accession>
<evidence type="ECO:0000256" key="1">
    <source>
        <dbReference type="SAM" id="MobiDB-lite"/>
    </source>
</evidence>
<feature type="signal peptide" evidence="2">
    <location>
        <begin position="1"/>
        <end position="19"/>
    </location>
</feature>
<organism evidence="3 4">
    <name type="scientific">Aliiruegeria haliotis</name>
    <dbReference type="NCBI Taxonomy" id="1280846"/>
    <lineage>
        <taxon>Bacteria</taxon>
        <taxon>Pseudomonadati</taxon>
        <taxon>Pseudomonadota</taxon>
        <taxon>Alphaproteobacteria</taxon>
        <taxon>Rhodobacterales</taxon>
        <taxon>Roseobacteraceae</taxon>
        <taxon>Aliiruegeria</taxon>
    </lineage>
</organism>
<comment type="caution">
    <text evidence="3">The sequence shown here is derived from an EMBL/GenBank/DDBJ whole genome shotgun (WGS) entry which is preliminary data.</text>
</comment>
<gene>
    <name evidence="3" type="ORF">CLV78_101275</name>
</gene>
<dbReference type="OrthoDB" id="7869198at2"/>
<evidence type="ECO:0000256" key="2">
    <source>
        <dbReference type="SAM" id="SignalP"/>
    </source>
</evidence>
<keyword evidence="4" id="KW-1185">Reference proteome</keyword>
<name>A0A2T0RYE7_9RHOB</name>